<sequence length="59" mass="6245">MDSIDEVIQTASIGRLDCGCPFDRDGVRPVGERMTCDNHRVPALVVASTTVTADGLLVA</sequence>
<dbReference type="EMBL" id="FMZE01000015">
    <property type="protein sequence ID" value="SDD96717.1"/>
    <property type="molecule type" value="Genomic_DNA"/>
</dbReference>
<protein>
    <submittedName>
        <fullName evidence="1">Uncharacterized protein</fullName>
    </submittedName>
</protein>
<dbReference type="AlphaFoldDB" id="A0A222W199"/>
<reference evidence="1 2" key="1">
    <citation type="submission" date="2016-10" db="EMBL/GenBank/DDBJ databases">
        <authorList>
            <person name="de Groot N.N."/>
        </authorList>
    </citation>
    <scope>NUCLEOTIDE SEQUENCE [LARGE SCALE GENOMIC DNA]</scope>
    <source>
        <strain evidence="1 2">CGMCC 4.5506</strain>
    </source>
</reference>
<dbReference type="STRING" id="530584.SAMN05421630_11581"/>
<name>A0A222W199_9PSEU</name>
<proteinExistence type="predicted"/>
<keyword evidence="2" id="KW-1185">Reference proteome</keyword>
<dbReference type="KEGG" id="pmad:BAY61_32365"/>
<dbReference type="Proteomes" id="UP000199494">
    <property type="component" value="Unassembled WGS sequence"/>
</dbReference>
<gene>
    <name evidence="1" type="ORF">SAMN05421630_11581</name>
</gene>
<dbReference type="OrthoDB" id="9885693at2"/>
<accession>A0A222W199</accession>
<dbReference type="RefSeq" id="WP_091810655.1">
    <property type="nucleotide sequence ID" value="NZ_CP016354.1"/>
</dbReference>
<evidence type="ECO:0000313" key="2">
    <source>
        <dbReference type="Proteomes" id="UP000199494"/>
    </source>
</evidence>
<evidence type="ECO:0000313" key="1">
    <source>
        <dbReference type="EMBL" id="SDD96717.1"/>
    </source>
</evidence>
<organism evidence="1 2">
    <name type="scientific">Prauserella marina</name>
    <dbReference type="NCBI Taxonomy" id="530584"/>
    <lineage>
        <taxon>Bacteria</taxon>
        <taxon>Bacillati</taxon>
        <taxon>Actinomycetota</taxon>
        <taxon>Actinomycetes</taxon>
        <taxon>Pseudonocardiales</taxon>
        <taxon>Pseudonocardiaceae</taxon>
        <taxon>Prauserella</taxon>
    </lineage>
</organism>